<dbReference type="RefSeq" id="WP_163694185.1">
    <property type="nucleotide sequence ID" value="NZ_FXTW01000005.1"/>
</dbReference>
<name>A0A6P0UEM8_9FLAO</name>
<keyword evidence="2" id="KW-1185">Reference proteome</keyword>
<reference evidence="1 2" key="1">
    <citation type="submission" date="2020-01" db="EMBL/GenBank/DDBJ databases">
        <title>Muriicola jejuensis KCTC 22299.</title>
        <authorList>
            <person name="Wang G."/>
        </authorList>
    </citation>
    <scope>NUCLEOTIDE SEQUENCE [LARGE SCALE GENOMIC DNA]</scope>
    <source>
        <strain evidence="1 2">KCTC 22299</strain>
    </source>
</reference>
<organism evidence="1 2">
    <name type="scientific">Muriicola jejuensis</name>
    <dbReference type="NCBI Taxonomy" id="504488"/>
    <lineage>
        <taxon>Bacteria</taxon>
        <taxon>Pseudomonadati</taxon>
        <taxon>Bacteroidota</taxon>
        <taxon>Flavobacteriia</taxon>
        <taxon>Flavobacteriales</taxon>
        <taxon>Flavobacteriaceae</taxon>
        <taxon>Muriicola</taxon>
    </lineage>
</organism>
<dbReference type="EMBL" id="JAABOP010000006">
    <property type="protein sequence ID" value="NER11731.1"/>
    <property type="molecule type" value="Genomic_DNA"/>
</dbReference>
<evidence type="ECO:0000313" key="2">
    <source>
        <dbReference type="Proteomes" id="UP000468443"/>
    </source>
</evidence>
<accession>A0A6P0UEM8</accession>
<dbReference type="Proteomes" id="UP000468443">
    <property type="component" value="Unassembled WGS sequence"/>
</dbReference>
<sequence length="142" mass="16396">MNTQYTLVFTMLLLGLVLKTSAMEKSNEYNLEVDSILFIEEDEAASFDFDTATYLPVDFNPYAAPSDFRHVSYIEEKAAIDLGFDTKEYLPEGFDPYRFFFDIHSIEYIEDEELLDLDLAIIKQVPTSGLMLPYEKEIRMGS</sequence>
<proteinExistence type="predicted"/>
<dbReference type="AlphaFoldDB" id="A0A6P0UEM8"/>
<comment type="caution">
    <text evidence="1">The sequence shown here is derived from an EMBL/GenBank/DDBJ whole genome shotgun (WGS) entry which is preliminary data.</text>
</comment>
<evidence type="ECO:0000313" key="1">
    <source>
        <dbReference type="EMBL" id="NER11731.1"/>
    </source>
</evidence>
<protein>
    <submittedName>
        <fullName evidence="1">Uncharacterized protein</fullName>
    </submittedName>
</protein>
<gene>
    <name evidence="1" type="ORF">GWK09_14465</name>
</gene>